<dbReference type="Proteomes" id="UP000806522">
    <property type="component" value="Unassembled WGS sequence"/>
</dbReference>
<dbReference type="InterPro" id="IPR052039">
    <property type="entry name" value="Caspase-related_regulators"/>
</dbReference>
<organism evidence="2 3">
    <name type="scientific">Xylanibacter ruminicola</name>
    <name type="common">Prevotella ruminicola</name>
    <dbReference type="NCBI Taxonomy" id="839"/>
    <lineage>
        <taxon>Bacteria</taxon>
        <taxon>Pseudomonadati</taxon>
        <taxon>Bacteroidota</taxon>
        <taxon>Bacteroidia</taxon>
        <taxon>Bacteroidales</taxon>
        <taxon>Prevotellaceae</taxon>
        <taxon>Xylanibacter</taxon>
    </lineage>
</organism>
<feature type="domain" description="Peptidase C14 caspase" evidence="1">
    <location>
        <begin position="148"/>
        <end position="373"/>
    </location>
</feature>
<dbReference type="GO" id="GO:0006508">
    <property type="term" value="P:proteolysis"/>
    <property type="evidence" value="ECO:0007669"/>
    <property type="project" value="InterPro"/>
</dbReference>
<name>A0A9D5SB31_XYLRU</name>
<reference evidence="2" key="1">
    <citation type="submission" date="2019-04" db="EMBL/GenBank/DDBJ databases">
        <title>Evolution of Biomass-Degrading Anaerobic Consortia Revealed by Metagenomics.</title>
        <authorList>
            <person name="Peng X."/>
        </authorList>
    </citation>
    <scope>NUCLEOTIDE SEQUENCE</scope>
    <source>
        <strain evidence="2">SIG140</strain>
    </source>
</reference>
<dbReference type="Gene3D" id="3.40.50.1460">
    <property type="match status" value="1"/>
</dbReference>
<dbReference type="Pfam" id="PF00656">
    <property type="entry name" value="Peptidase_C14"/>
    <property type="match status" value="1"/>
</dbReference>
<sequence>MKETSRIILVLALLLMPTFAWAGPKLVKIKLTGTIKEDVEMTVGRSGRKEIISSLPYTFQVAKDELPIRLQFRSNSYHYVDITIPTKPVDEIGHVYLVKVDTNAPLFANNSTQTAITNQQEKVEIKGIDTSQGINKAPYTGKKSENTFALIIANEEYEMAGNVAMATNDGLAVKEYFSKTFGLTDKQILYYPNATFGKMVKAIRDVKSIAQAYNGKINLIVYYAGHGIPDNATKNAYLMPVDADGSDPSVCYSLRRVYDELDAMHLNQCVVLLDACFSGAQRDGDMIIAARGVAIKAKKEKPKGSTIIMSATSDEQTAFSYEEQKHGLFTYFFLKCLQENKGKVTLGELADYISKNVSQQSVLINGKKQTPSIIVPDDMENDWRSRKFTDTK</sequence>
<dbReference type="PANTHER" id="PTHR22576">
    <property type="entry name" value="MUCOSA ASSOCIATED LYMPHOID TISSUE LYMPHOMA TRANSLOCATION PROTEIN 1/PARACASPASE"/>
    <property type="match status" value="1"/>
</dbReference>
<accession>A0A9D5SB31</accession>
<dbReference type="InterPro" id="IPR011600">
    <property type="entry name" value="Pept_C14_caspase"/>
</dbReference>
<protein>
    <submittedName>
        <fullName evidence="2">Caspase family protein</fullName>
    </submittedName>
</protein>
<dbReference type="EMBL" id="SUYC01000014">
    <property type="protein sequence ID" value="MBE6271637.1"/>
    <property type="molecule type" value="Genomic_DNA"/>
</dbReference>
<dbReference type="InterPro" id="IPR029030">
    <property type="entry name" value="Caspase-like_dom_sf"/>
</dbReference>
<comment type="caution">
    <text evidence="2">The sequence shown here is derived from an EMBL/GenBank/DDBJ whole genome shotgun (WGS) entry which is preliminary data.</text>
</comment>
<evidence type="ECO:0000313" key="3">
    <source>
        <dbReference type="Proteomes" id="UP000806522"/>
    </source>
</evidence>
<dbReference type="SUPFAM" id="SSF52129">
    <property type="entry name" value="Caspase-like"/>
    <property type="match status" value="1"/>
</dbReference>
<gene>
    <name evidence="2" type="ORF">E7101_11920</name>
</gene>
<dbReference type="AlphaFoldDB" id="A0A9D5SB31"/>
<dbReference type="PANTHER" id="PTHR22576:SF37">
    <property type="entry name" value="MUCOSA-ASSOCIATED LYMPHOID TISSUE LYMPHOMA TRANSLOCATION PROTEIN 1"/>
    <property type="match status" value="1"/>
</dbReference>
<dbReference type="GO" id="GO:0004197">
    <property type="term" value="F:cysteine-type endopeptidase activity"/>
    <property type="evidence" value="ECO:0007669"/>
    <property type="project" value="InterPro"/>
</dbReference>
<evidence type="ECO:0000313" key="2">
    <source>
        <dbReference type="EMBL" id="MBE6271637.1"/>
    </source>
</evidence>
<proteinExistence type="predicted"/>
<evidence type="ECO:0000259" key="1">
    <source>
        <dbReference type="Pfam" id="PF00656"/>
    </source>
</evidence>